<gene>
    <name evidence="1" type="ORF">IWW38_003526</name>
</gene>
<proteinExistence type="predicted"/>
<sequence>MERVASTEQGAAGDEVASTEQDAAGDKVASTEQGAAGDEVASTEQDAAGDEVASAEQGDAGDEVASTEQGAAGDEVASTEQDAAGDKVASTEQDAAGDEVASTEQDAAGDEVASTEQGDAGDEVASTEQDAAGDEVASAEQGDAGDEIASTEQGNAGDEAASTEQDAAGNEGAPAEQDAASDEDAAEERGDAGKRAAAAAAAAMLAATFTPVATVDPVSAEKNLLDDVVMESVESLPADVIMAGEDIAANMPNTFAAEDQLGTAIMPFVSKAPITTVELASTEKNLVGDIVMDSAESLATDTDDKPPIIAQTSVAAEKNSVFDVVMESFESLSADVIMANEGASAEDIVMGVDTMHATSANAPIGESLYPDTGGNAFDAQALSLLGETHPGPLPDLSHIDFDALWEDIQKAPPQQYASAMNFDVNSASSAAPWLDNNSINYNSTDWSWSTAGSASIGDYGFDNTANASISNIVGGNVGNTSNMLVGNTFGTLVGNGFSAPVSDTSNTSVSNTFGVPIGDTFGVPVSNTFSAPVSDTFGTLVGNAFSAPVGDTSNTPVSNTFGVSVGNTFSVLVGDTSSTPVATNLLSLPPAEATASDNEPDELDRLLEEIEHYPPEFFERLTARVVAAGLTIPIYIGAATVCKRSGDVLVSGVAKRARIVVKPPDIDENMLTAYYELMEFVNSLPPDHILLVGPGAGSAEDVHSAAKRAIAACRRRRKSNGKLPETN</sequence>
<organism evidence="1 2">
    <name type="scientific">Coemansia aciculifera</name>
    <dbReference type="NCBI Taxonomy" id="417176"/>
    <lineage>
        <taxon>Eukaryota</taxon>
        <taxon>Fungi</taxon>
        <taxon>Fungi incertae sedis</taxon>
        <taxon>Zoopagomycota</taxon>
        <taxon>Kickxellomycotina</taxon>
        <taxon>Kickxellomycetes</taxon>
        <taxon>Kickxellales</taxon>
        <taxon>Kickxellaceae</taxon>
        <taxon>Coemansia</taxon>
    </lineage>
</organism>
<keyword evidence="2" id="KW-1185">Reference proteome</keyword>
<reference evidence="1" key="1">
    <citation type="submission" date="2022-07" db="EMBL/GenBank/DDBJ databases">
        <title>Phylogenomic reconstructions and comparative analyses of Kickxellomycotina fungi.</title>
        <authorList>
            <person name="Reynolds N.K."/>
            <person name="Stajich J.E."/>
            <person name="Barry K."/>
            <person name="Grigoriev I.V."/>
            <person name="Crous P."/>
            <person name="Smith M.E."/>
        </authorList>
    </citation>
    <scope>NUCLEOTIDE SEQUENCE</scope>
    <source>
        <strain evidence="1">CBS 190363</strain>
    </source>
</reference>
<dbReference type="EMBL" id="JANBVB010000927">
    <property type="protein sequence ID" value="KAJ2891661.1"/>
    <property type="molecule type" value="Genomic_DNA"/>
</dbReference>
<accession>A0ACC1M265</accession>
<evidence type="ECO:0000313" key="2">
    <source>
        <dbReference type="Proteomes" id="UP001139981"/>
    </source>
</evidence>
<comment type="caution">
    <text evidence="1">The sequence shown here is derived from an EMBL/GenBank/DDBJ whole genome shotgun (WGS) entry which is preliminary data.</text>
</comment>
<protein>
    <submittedName>
        <fullName evidence="1">Uncharacterized protein</fullName>
    </submittedName>
</protein>
<dbReference type="Proteomes" id="UP001139981">
    <property type="component" value="Unassembled WGS sequence"/>
</dbReference>
<evidence type="ECO:0000313" key="1">
    <source>
        <dbReference type="EMBL" id="KAJ2891661.1"/>
    </source>
</evidence>
<name>A0ACC1M265_9FUNG</name>